<sequence>MNKASSLVILVNSLTKAEKRYFRLYANLQNGEKVYLSLFNLLDKKLSMDEVYTHFCKEQNGCSFDMAVKHLYRVILDCLIKLREKQNIQTEIFNYISKADILFERALFDDSFTELEKAKKLATAYENDPLLLLIFRTEIRYLSTLNFEGVSERKLVTKQMKIQETMKYSRNVNMHRQLYDILKHRLIYKGYSRSDKQKEDLNDLVLSELNLIANSSYKGFEATKLHLLFQATYYLNSGNYKSAIRHYQELINLFEKNKHLILNPPIYYVSAIHGILDSLHTAGLYKEMPFFLTKLKELENKDYPTEFVLDIKARIFQYELASFQNTGDFKSAKKLIDNHEECLIKKSDLLELEAQLKLYTNIAIFYLSCGDIPNAKKKIKKIFSSGKLFYALPSYKIARLINLLLQAELGNYDFLISEISSIKRNISFEKQVYITEKLIFRFVQAYPLPSYKKMQNKLWAHYQKDISKIKQDKYERHLLKTFDFLSWIESKLTNRPFAEILQEKAS</sequence>
<organism evidence="1 2">
    <name type="scientific">Parabacteroides chinchillae</name>
    <dbReference type="NCBI Taxonomy" id="871327"/>
    <lineage>
        <taxon>Bacteria</taxon>
        <taxon>Pseudomonadati</taxon>
        <taxon>Bacteroidota</taxon>
        <taxon>Bacteroidia</taxon>
        <taxon>Bacteroidales</taxon>
        <taxon>Tannerellaceae</taxon>
        <taxon>Parabacteroides</taxon>
    </lineage>
</organism>
<protein>
    <recommendedName>
        <fullName evidence="3">Tetratricopeptide repeat-containing protein</fullName>
    </recommendedName>
</protein>
<proteinExistence type="predicted"/>
<comment type="caution">
    <text evidence="1">The sequence shown here is derived from an EMBL/GenBank/DDBJ whole genome shotgun (WGS) entry which is preliminary data.</text>
</comment>
<dbReference type="InterPro" id="IPR011990">
    <property type="entry name" value="TPR-like_helical_dom_sf"/>
</dbReference>
<evidence type="ECO:0008006" key="3">
    <source>
        <dbReference type="Google" id="ProtNLM"/>
    </source>
</evidence>
<gene>
    <name evidence="1" type="ORF">SAMN05444001_10140</name>
</gene>
<evidence type="ECO:0000313" key="1">
    <source>
        <dbReference type="EMBL" id="SEF40540.1"/>
    </source>
</evidence>
<name>A0A8G2BTG7_9BACT</name>
<reference evidence="1 2" key="1">
    <citation type="submission" date="2016-10" db="EMBL/GenBank/DDBJ databases">
        <authorList>
            <person name="Varghese N."/>
            <person name="Submissions S."/>
        </authorList>
    </citation>
    <scope>NUCLEOTIDE SEQUENCE [LARGE SCALE GENOMIC DNA]</scope>
    <source>
        <strain evidence="1 2">DSM 29073</strain>
    </source>
</reference>
<accession>A0A8G2BTG7</accession>
<dbReference type="EMBL" id="FNVS01000001">
    <property type="protein sequence ID" value="SEF40540.1"/>
    <property type="molecule type" value="Genomic_DNA"/>
</dbReference>
<evidence type="ECO:0000313" key="2">
    <source>
        <dbReference type="Proteomes" id="UP000236725"/>
    </source>
</evidence>
<keyword evidence="2" id="KW-1185">Reference proteome</keyword>
<dbReference type="AlphaFoldDB" id="A0A8G2BTG7"/>
<dbReference type="SUPFAM" id="SSF48452">
    <property type="entry name" value="TPR-like"/>
    <property type="match status" value="1"/>
</dbReference>
<dbReference type="RefSeq" id="WP_103982041.1">
    <property type="nucleotide sequence ID" value="NZ_FNVS01000001.1"/>
</dbReference>
<dbReference type="Proteomes" id="UP000236725">
    <property type="component" value="Unassembled WGS sequence"/>
</dbReference>